<evidence type="ECO:0000313" key="17">
    <source>
        <dbReference type="EMBL" id="MDO5457029.1"/>
    </source>
</evidence>
<evidence type="ECO:0000256" key="15">
    <source>
        <dbReference type="PROSITE-ProRule" id="PRU01319"/>
    </source>
</evidence>
<keyword evidence="11 14" id="KW-0255">Endonuclease</keyword>
<evidence type="ECO:0000256" key="11">
    <source>
        <dbReference type="ARBA" id="ARBA00022759"/>
    </source>
</evidence>
<dbReference type="GO" id="GO:0003723">
    <property type="term" value="F:RNA binding"/>
    <property type="evidence" value="ECO:0007669"/>
    <property type="project" value="UniProtKB-UniRule"/>
</dbReference>
<keyword evidence="10 14" id="KW-0479">Metal-binding</keyword>
<dbReference type="Pfam" id="PF01351">
    <property type="entry name" value="RNase_HII"/>
    <property type="match status" value="1"/>
</dbReference>
<evidence type="ECO:0000256" key="3">
    <source>
        <dbReference type="ARBA" id="ARBA00004065"/>
    </source>
</evidence>
<evidence type="ECO:0000256" key="4">
    <source>
        <dbReference type="ARBA" id="ARBA00004496"/>
    </source>
</evidence>
<keyword evidence="13 14" id="KW-0460">Magnesium</keyword>
<evidence type="ECO:0000256" key="1">
    <source>
        <dbReference type="ARBA" id="ARBA00000077"/>
    </source>
</evidence>
<dbReference type="InterPro" id="IPR036397">
    <property type="entry name" value="RNaseH_sf"/>
</dbReference>
<dbReference type="CDD" id="cd14796">
    <property type="entry name" value="RNAse_HIII_N"/>
    <property type="match status" value="1"/>
</dbReference>
<comment type="cofactor">
    <cofactor evidence="2">
        <name>Mg(2+)</name>
        <dbReference type="ChEBI" id="CHEBI:18420"/>
    </cofactor>
</comment>
<keyword evidence="18" id="KW-1185">Reference proteome</keyword>
<dbReference type="GO" id="GO:0006298">
    <property type="term" value="P:mismatch repair"/>
    <property type="evidence" value="ECO:0007669"/>
    <property type="project" value="TreeGrafter"/>
</dbReference>
<comment type="function">
    <text evidence="3 14">Endonuclease that specifically degrades the RNA of RNA-DNA hybrids.</text>
</comment>
<dbReference type="Gene3D" id="3.30.420.10">
    <property type="entry name" value="Ribonuclease H-like superfamily/Ribonuclease H"/>
    <property type="match status" value="1"/>
</dbReference>
<dbReference type="GO" id="GO:0004523">
    <property type="term" value="F:RNA-DNA hybrid ribonuclease activity"/>
    <property type="evidence" value="ECO:0007669"/>
    <property type="project" value="UniProtKB-UniRule"/>
</dbReference>
<keyword evidence="9 14" id="KW-0540">Nuclease</keyword>
<comment type="subcellular location">
    <subcellularLocation>
        <location evidence="4 14">Cytoplasm</location>
    </subcellularLocation>
</comment>
<dbReference type="InterPro" id="IPR004641">
    <property type="entry name" value="RNase_HIII"/>
</dbReference>
<dbReference type="Pfam" id="PF11858">
    <property type="entry name" value="DUF3378"/>
    <property type="match status" value="1"/>
</dbReference>
<dbReference type="EMBL" id="JAUNQW010000004">
    <property type="protein sequence ID" value="MDO5457029.1"/>
    <property type="molecule type" value="Genomic_DNA"/>
</dbReference>
<dbReference type="GO" id="GO:0043137">
    <property type="term" value="P:DNA replication, removal of RNA primer"/>
    <property type="evidence" value="ECO:0007669"/>
    <property type="project" value="TreeGrafter"/>
</dbReference>
<dbReference type="PANTHER" id="PTHR10954:SF23">
    <property type="entry name" value="RIBONUCLEASE"/>
    <property type="match status" value="1"/>
</dbReference>
<evidence type="ECO:0000256" key="5">
    <source>
        <dbReference type="ARBA" id="ARBA00008378"/>
    </source>
</evidence>
<keyword evidence="8 14" id="KW-0963">Cytoplasm</keyword>
<dbReference type="PROSITE" id="PS51975">
    <property type="entry name" value="RNASE_H_2"/>
    <property type="match status" value="1"/>
</dbReference>
<dbReference type="NCBIfam" id="TIGR00716">
    <property type="entry name" value="rnhC"/>
    <property type="match status" value="1"/>
</dbReference>
<evidence type="ECO:0000313" key="18">
    <source>
        <dbReference type="Proteomes" id="UP001171751"/>
    </source>
</evidence>
<dbReference type="PANTHER" id="PTHR10954">
    <property type="entry name" value="RIBONUCLEASE H2 SUBUNIT A"/>
    <property type="match status" value="1"/>
</dbReference>
<proteinExistence type="inferred from homology"/>
<feature type="binding site" evidence="14 15">
    <location>
        <position position="95"/>
    </location>
    <ligand>
        <name>a divalent metal cation</name>
        <dbReference type="ChEBI" id="CHEBI:60240"/>
    </ligand>
</feature>
<comment type="catalytic activity">
    <reaction evidence="1 14 15">
        <text>Endonucleolytic cleavage to 5'-phosphomonoester.</text>
        <dbReference type="EC" id="3.1.26.4"/>
    </reaction>
</comment>
<dbReference type="FunFam" id="3.30.420.10:FF:000047">
    <property type="entry name" value="Ribonuclease HIII"/>
    <property type="match status" value="1"/>
</dbReference>
<evidence type="ECO:0000256" key="14">
    <source>
        <dbReference type="HAMAP-Rule" id="MF_00053"/>
    </source>
</evidence>
<evidence type="ECO:0000256" key="9">
    <source>
        <dbReference type="ARBA" id="ARBA00022722"/>
    </source>
</evidence>
<evidence type="ECO:0000259" key="16">
    <source>
        <dbReference type="PROSITE" id="PS51975"/>
    </source>
</evidence>
<evidence type="ECO:0000256" key="10">
    <source>
        <dbReference type="ARBA" id="ARBA00022723"/>
    </source>
</evidence>
<feature type="binding site" evidence="14 15">
    <location>
        <position position="94"/>
    </location>
    <ligand>
        <name>a divalent metal cation</name>
        <dbReference type="ChEBI" id="CHEBI:60240"/>
    </ligand>
</feature>
<dbReference type="HAMAP" id="MF_00053">
    <property type="entry name" value="RNase_HIII"/>
    <property type="match status" value="1"/>
</dbReference>
<dbReference type="PIRSF" id="PIRSF037748">
    <property type="entry name" value="RnhC"/>
    <property type="match status" value="1"/>
</dbReference>
<dbReference type="Proteomes" id="UP001171751">
    <property type="component" value="Unassembled WGS sequence"/>
</dbReference>
<dbReference type="InterPro" id="IPR024568">
    <property type="entry name" value="RNase_HIII_N"/>
</dbReference>
<evidence type="ECO:0000256" key="8">
    <source>
        <dbReference type="ARBA" id="ARBA00022490"/>
    </source>
</evidence>
<dbReference type="Gene3D" id="3.30.310.10">
    <property type="entry name" value="TATA-Binding Protein"/>
    <property type="match status" value="1"/>
</dbReference>
<feature type="binding site" evidence="14 15">
    <location>
        <position position="198"/>
    </location>
    <ligand>
        <name>a divalent metal cation</name>
        <dbReference type="ChEBI" id="CHEBI:60240"/>
    </ligand>
</feature>
<dbReference type="InterPro" id="IPR024567">
    <property type="entry name" value="RNase_HII/HIII_dom"/>
</dbReference>
<dbReference type="InterPro" id="IPR012295">
    <property type="entry name" value="TBP_dom_sf"/>
</dbReference>
<dbReference type="GO" id="GO:0000287">
    <property type="term" value="F:magnesium ion binding"/>
    <property type="evidence" value="ECO:0007669"/>
    <property type="project" value="UniProtKB-UniRule"/>
</dbReference>
<evidence type="ECO:0000256" key="7">
    <source>
        <dbReference type="ARBA" id="ARBA00021407"/>
    </source>
</evidence>
<organism evidence="17 18">
    <name type="scientific">Atopococcus tabaci</name>
    <dbReference type="NCBI Taxonomy" id="269774"/>
    <lineage>
        <taxon>Bacteria</taxon>
        <taxon>Bacillati</taxon>
        <taxon>Bacillota</taxon>
        <taxon>Bacilli</taxon>
        <taxon>Lactobacillales</taxon>
        <taxon>Carnobacteriaceae</taxon>
        <taxon>Atopococcus</taxon>
    </lineage>
</organism>
<name>A0AA43RM13_9LACT</name>
<accession>A0AA43RM13</accession>
<comment type="cofactor">
    <cofactor evidence="14 15">
        <name>Mn(2+)</name>
        <dbReference type="ChEBI" id="CHEBI:29035"/>
    </cofactor>
    <cofactor evidence="14 15">
        <name>Mg(2+)</name>
        <dbReference type="ChEBI" id="CHEBI:18420"/>
    </cofactor>
    <text evidence="14 15">Manganese or magnesium. Binds 1 divalent metal ion per monomer in the absence of substrate. May bind a second metal ion after substrate binding.</text>
</comment>
<comment type="caution">
    <text evidence="17">The sequence shown here is derived from an EMBL/GenBank/DDBJ whole genome shotgun (WGS) entry which is preliminary data.</text>
</comment>
<dbReference type="InterPro" id="IPR001352">
    <property type="entry name" value="RNase_HII/HIII"/>
</dbReference>
<evidence type="ECO:0000256" key="2">
    <source>
        <dbReference type="ARBA" id="ARBA00001946"/>
    </source>
</evidence>
<dbReference type="CDD" id="cd06590">
    <property type="entry name" value="RNase_HII_bacteria_HIII_like"/>
    <property type="match status" value="1"/>
</dbReference>
<dbReference type="GO" id="GO:0032299">
    <property type="term" value="C:ribonuclease H2 complex"/>
    <property type="evidence" value="ECO:0007669"/>
    <property type="project" value="TreeGrafter"/>
</dbReference>
<evidence type="ECO:0000256" key="13">
    <source>
        <dbReference type="ARBA" id="ARBA00022842"/>
    </source>
</evidence>
<reference evidence="17" key="1">
    <citation type="submission" date="2023-07" db="EMBL/GenBank/DDBJ databases">
        <title>Between Cages and Wild: Unraveling the Impact of Captivity on Animal Microbiomes and Antimicrobial Resistance.</title>
        <authorList>
            <person name="Schmartz G.P."/>
            <person name="Rehner J."/>
            <person name="Schuff M.J."/>
            <person name="Becker S.L."/>
            <person name="Kravczyk M."/>
            <person name="Gurevich A."/>
            <person name="Francke R."/>
            <person name="Mueller R."/>
            <person name="Keller V."/>
            <person name="Keller A."/>
        </authorList>
    </citation>
    <scope>NUCLEOTIDE SEQUENCE</scope>
    <source>
        <strain evidence="17">S39M_St_73</strain>
    </source>
</reference>
<protein>
    <recommendedName>
        <fullName evidence="7 14">Ribonuclease HIII</fullName>
        <shortName evidence="14">RNase HIII</shortName>
        <ecNumber evidence="6 14">3.1.26.4</ecNumber>
    </recommendedName>
</protein>
<dbReference type="AlphaFoldDB" id="A0AA43RM13"/>
<dbReference type="EC" id="3.1.26.4" evidence="6 14"/>
<dbReference type="SUPFAM" id="SSF53098">
    <property type="entry name" value="Ribonuclease H-like"/>
    <property type="match status" value="1"/>
</dbReference>
<sequence length="308" mass="34200">MQTITLTMNPQELKKAEKYYEGHKKAKKPDYSIFQAKKDKVTITAYHTGKVVFQGQSAEEEASIWGTLPPPKKENSKQTSLPHGFDQWSVLGSDEVGNGSYFGPLTVCAAYVSRKNLSLIKELGVRDSKSLSDVQIRSIAQDIKACIPYKLLVVKPAKYNQIQPQMTQNKMKALLHNQALGFVLKEVSPEEPEAVLIDQFEAPKNYLKHIEGSPDPVTQKLYFATQGESVHLAVAAASIIARDQFLEEMDILSEQAGMKLPGGANALVDETAAKILLNPHLKLGKFAKLHFANTQKAQKIVQKIRNRS</sequence>
<keyword evidence="12 14" id="KW-0378">Hydrolase</keyword>
<feature type="domain" description="RNase H type-2" evidence="16">
    <location>
        <begin position="88"/>
        <end position="303"/>
    </location>
</feature>
<evidence type="ECO:0000256" key="12">
    <source>
        <dbReference type="ARBA" id="ARBA00022801"/>
    </source>
</evidence>
<dbReference type="GO" id="GO:0005737">
    <property type="term" value="C:cytoplasm"/>
    <property type="evidence" value="ECO:0007669"/>
    <property type="project" value="UniProtKB-SubCell"/>
</dbReference>
<dbReference type="InterPro" id="IPR012337">
    <property type="entry name" value="RNaseH-like_sf"/>
</dbReference>
<gene>
    <name evidence="14 17" type="primary">rnhC</name>
    <name evidence="17" type="ORF">Q4F26_01660</name>
</gene>
<evidence type="ECO:0000256" key="6">
    <source>
        <dbReference type="ARBA" id="ARBA00012180"/>
    </source>
</evidence>
<comment type="similarity">
    <text evidence="5 14">Belongs to the RNase HII family. RnhC subfamily.</text>
</comment>